<dbReference type="Pfam" id="PF13600">
    <property type="entry name" value="DUF4140"/>
    <property type="match status" value="1"/>
</dbReference>
<evidence type="ECO:0000256" key="2">
    <source>
        <dbReference type="SAM" id="MobiDB-lite"/>
    </source>
</evidence>
<dbReference type="Proteomes" id="UP000267096">
    <property type="component" value="Unassembled WGS sequence"/>
</dbReference>
<evidence type="ECO:0000259" key="3">
    <source>
        <dbReference type="Pfam" id="PF13598"/>
    </source>
</evidence>
<feature type="compositionally biased region" description="Low complexity" evidence="2">
    <location>
        <begin position="144"/>
        <end position="167"/>
    </location>
</feature>
<evidence type="ECO:0000313" key="5">
    <source>
        <dbReference type="EMBL" id="VDK51103.1"/>
    </source>
</evidence>
<feature type="coiled-coil region" evidence="1">
    <location>
        <begin position="97"/>
        <end position="131"/>
    </location>
</feature>
<feature type="domain" description="DUF4139" evidence="3">
    <location>
        <begin position="256"/>
        <end position="616"/>
    </location>
</feature>
<dbReference type="OrthoDB" id="10068793at2759"/>
<dbReference type="AlphaFoldDB" id="A0A0M3K145"/>
<evidence type="ECO:0000313" key="6">
    <source>
        <dbReference type="Proteomes" id="UP000267096"/>
    </source>
</evidence>
<evidence type="ECO:0000259" key="4">
    <source>
        <dbReference type="Pfam" id="PF13600"/>
    </source>
</evidence>
<protein>
    <submittedName>
        <fullName evidence="7">DUF4139 domain-containing protein</fullName>
    </submittedName>
</protein>
<reference evidence="7" key="1">
    <citation type="submission" date="2017-02" db="UniProtKB">
        <authorList>
            <consortium name="WormBaseParasite"/>
        </authorList>
    </citation>
    <scope>IDENTIFICATION</scope>
</reference>
<dbReference type="Pfam" id="PF13598">
    <property type="entry name" value="DUF4139"/>
    <property type="match status" value="1"/>
</dbReference>
<dbReference type="WBParaSite" id="ASIM_0001457501-mRNA-1">
    <property type="protein sequence ID" value="ASIM_0001457501-mRNA-1"/>
    <property type="gene ID" value="ASIM_0001457501"/>
</dbReference>
<keyword evidence="6" id="KW-1185">Reference proteome</keyword>
<accession>A0A0M3K145</accession>
<dbReference type="InterPro" id="IPR011935">
    <property type="entry name" value="CHP02231"/>
</dbReference>
<sequence length="632" mass="70467">MKYFKKLKMLAEQQQKQQSLSHTVCLEARTLPTKSVIVYCDRAEVKRIVRCNLQEGRNEIIVKNVSSVIERQSLRVDGHGKAQILDVLYQEVSLDVNSDENDKIVELEDSKNELEAEKASLDDQLNILRKRVEVLDGVASQIGSNMSPSLNPSQSSSSSNTNQLTASPSNITNPTFVINENTIANLTNFLDFYGQTTGELKAEIRKKTREVDRLVQKIDRLEKRIDQMRCGFEYDSVKRNLSIIVETDVAEPSEFHVTYQVYCANWKPCYDLRVLSASHEQQTTSLTMSYFGVVEQHTGEDWRDAEIVLSTAIPSVGGSVPSLPTVAAGFQFKRGQTNASLRRKPNSTPSDDDLGFGSFDYNDLTDAGALQRLTAACGAQPNSDFDSSTITVIICQSLLAMLLCLLRDTLQKYDRCPSICFAIAYPATIPCDGSEQKLPITKLELNAKYIHETVPTRVAAAFLTVLATNTSTLPILAGPASVYLNNSFVSKMQLGCVLPGEEFCCSLGIDPSIKVEYKSAKVLNEQIGFVSKCVLQTHDQGVIVRNAKVNEEVELVVREHIPKAVDDKIKVSILSPDLRQSNVDAYLNVDNNLEWTVVLQPGEQRDLHIKWSIEYPINETVIYRKLSSTIYN</sequence>
<dbReference type="InterPro" id="IPR025554">
    <property type="entry name" value="DUF4140"/>
</dbReference>
<gene>
    <name evidence="5" type="ORF">ASIM_LOCUS13985</name>
</gene>
<dbReference type="PANTHER" id="PTHR31005:SF10">
    <property type="entry name" value="DUF4140 DOMAIN-CONTAINING PROTEIN"/>
    <property type="match status" value="1"/>
</dbReference>
<evidence type="ECO:0000256" key="1">
    <source>
        <dbReference type="SAM" id="Coils"/>
    </source>
</evidence>
<reference evidence="5 6" key="2">
    <citation type="submission" date="2018-11" db="EMBL/GenBank/DDBJ databases">
        <authorList>
            <consortium name="Pathogen Informatics"/>
        </authorList>
    </citation>
    <scope>NUCLEOTIDE SEQUENCE [LARGE SCALE GENOMIC DNA]</scope>
</reference>
<dbReference type="EMBL" id="UYRR01031570">
    <property type="protein sequence ID" value="VDK51103.1"/>
    <property type="molecule type" value="Genomic_DNA"/>
</dbReference>
<feature type="coiled-coil region" evidence="1">
    <location>
        <begin position="197"/>
        <end position="231"/>
    </location>
</feature>
<feature type="domain" description="DUF4140" evidence="4">
    <location>
        <begin position="36"/>
        <end position="135"/>
    </location>
</feature>
<evidence type="ECO:0000313" key="7">
    <source>
        <dbReference type="WBParaSite" id="ASIM_0001457501-mRNA-1"/>
    </source>
</evidence>
<name>A0A0M3K145_ANISI</name>
<dbReference type="PANTHER" id="PTHR31005">
    <property type="entry name" value="DUF4139 DOMAIN-CONTAINING PROTEIN"/>
    <property type="match status" value="1"/>
</dbReference>
<dbReference type="InterPro" id="IPR037291">
    <property type="entry name" value="DUF4139"/>
</dbReference>
<dbReference type="NCBIfam" id="TIGR02231">
    <property type="entry name" value="mucoidy inhibitor MuiA family protein"/>
    <property type="match status" value="2"/>
</dbReference>
<keyword evidence="1" id="KW-0175">Coiled coil</keyword>
<feature type="region of interest" description="Disordered" evidence="2">
    <location>
        <begin position="143"/>
        <end position="170"/>
    </location>
</feature>
<organism evidence="7">
    <name type="scientific">Anisakis simplex</name>
    <name type="common">Herring worm</name>
    <dbReference type="NCBI Taxonomy" id="6269"/>
    <lineage>
        <taxon>Eukaryota</taxon>
        <taxon>Metazoa</taxon>
        <taxon>Ecdysozoa</taxon>
        <taxon>Nematoda</taxon>
        <taxon>Chromadorea</taxon>
        <taxon>Rhabditida</taxon>
        <taxon>Spirurina</taxon>
        <taxon>Ascaridomorpha</taxon>
        <taxon>Ascaridoidea</taxon>
        <taxon>Anisakidae</taxon>
        <taxon>Anisakis</taxon>
        <taxon>Anisakis simplex complex</taxon>
    </lineage>
</organism>
<proteinExistence type="predicted"/>